<feature type="domain" description="GGDEF" evidence="4">
    <location>
        <begin position="245"/>
        <end position="379"/>
    </location>
</feature>
<dbReference type="Proteomes" id="UP001057498">
    <property type="component" value="Chromosome"/>
</dbReference>
<dbReference type="Gene3D" id="3.30.70.270">
    <property type="match status" value="1"/>
</dbReference>
<feature type="transmembrane region" description="Helical" evidence="3">
    <location>
        <begin position="139"/>
        <end position="160"/>
    </location>
</feature>
<dbReference type="PANTHER" id="PTHR45138:SF9">
    <property type="entry name" value="DIGUANYLATE CYCLASE DGCM-RELATED"/>
    <property type="match status" value="1"/>
</dbReference>
<proteinExistence type="predicted"/>
<keyword evidence="3" id="KW-0812">Transmembrane</keyword>
<dbReference type="PROSITE" id="PS50887">
    <property type="entry name" value="GGDEF"/>
    <property type="match status" value="1"/>
</dbReference>
<dbReference type="SMART" id="SM00267">
    <property type="entry name" value="GGDEF"/>
    <property type="match status" value="1"/>
</dbReference>
<dbReference type="Pfam" id="PF00990">
    <property type="entry name" value="GGDEF"/>
    <property type="match status" value="1"/>
</dbReference>
<feature type="transmembrane region" description="Helical" evidence="3">
    <location>
        <begin position="55"/>
        <end position="75"/>
    </location>
</feature>
<name>A0ABN6PTZ6_9BURK</name>
<dbReference type="EC" id="2.7.7.65" evidence="1"/>
<dbReference type="SUPFAM" id="SSF55073">
    <property type="entry name" value="Nucleotide cyclase"/>
    <property type="match status" value="1"/>
</dbReference>
<reference evidence="5" key="1">
    <citation type="submission" date="2022-04" db="EMBL/GenBank/DDBJ databases">
        <title>Whole genome sequence of Sphaerotilus sp. FB-5.</title>
        <authorList>
            <person name="Takeda M."/>
            <person name="Narihara S."/>
            <person name="Akimoto M."/>
            <person name="Akimoto R."/>
            <person name="Nishiyashiki S."/>
            <person name="Murakami T."/>
        </authorList>
    </citation>
    <scope>NUCLEOTIDE SEQUENCE</scope>
    <source>
        <strain evidence="5">FB-5</strain>
    </source>
</reference>
<gene>
    <name evidence="5" type="ORF">CATMQ487_35510</name>
</gene>
<dbReference type="InterPro" id="IPR000160">
    <property type="entry name" value="GGDEF_dom"/>
</dbReference>
<accession>A0ABN6PTZ6</accession>
<keyword evidence="3" id="KW-1133">Transmembrane helix</keyword>
<evidence type="ECO:0000256" key="1">
    <source>
        <dbReference type="ARBA" id="ARBA00012528"/>
    </source>
</evidence>
<sequence length="381" mass="41259">MICGASAALGGTTLRLVEATDDGARGALRDCGLGFWILGMGLLPAGLGPLASHPLMQWVLGVSALLGMLFVGSGLGSLHGRRLAPQGLLMLSLLMVLPLTVAANHDAMTYGRLFPYMLLLASVVMVWQGRDYLLRPRGLAEQLVALNCAALLVTSLARLVTTMAYVGPVRPDLMYVPEPWSTLYAVLYGVMPMYVACLLLVIVNGRLQQKLRARAAVDELTGMLNRRAVREQATELLDRQRRSRAMTAVLMLDLDRFKLVNDVHGHAAGDAVLRLASQALKTSLRQDDTLLSRYGGEEFVALVPVDDPDVARRVAERLREAVAAVDWHGELRLTPGVTVSVGMALVSGDEDLDQALLRADEALYRAKRDGRNQCQVALDAA</sequence>
<evidence type="ECO:0000256" key="2">
    <source>
        <dbReference type="ARBA" id="ARBA00034247"/>
    </source>
</evidence>
<dbReference type="EMBL" id="AP025730">
    <property type="protein sequence ID" value="BDI06581.1"/>
    <property type="molecule type" value="Genomic_DNA"/>
</dbReference>
<keyword evidence="3" id="KW-0472">Membrane</keyword>
<evidence type="ECO:0000259" key="4">
    <source>
        <dbReference type="PROSITE" id="PS50887"/>
    </source>
</evidence>
<feature type="transmembrane region" description="Helical" evidence="3">
    <location>
        <begin position="109"/>
        <end position="127"/>
    </location>
</feature>
<evidence type="ECO:0000313" key="6">
    <source>
        <dbReference type="Proteomes" id="UP001057498"/>
    </source>
</evidence>
<dbReference type="InterPro" id="IPR043128">
    <property type="entry name" value="Rev_trsase/Diguanyl_cyclase"/>
</dbReference>
<comment type="catalytic activity">
    <reaction evidence="2">
        <text>2 GTP = 3',3'-c-di-GMP + 2 diphosphate</text>
        <dbReference type="Rhea" id="RHEA:24898"/>
        <dbReference type="ChEBI" id="CHEBI:33019"/>
        <dbReference type="ChEBI" id="CHEBI:37565"/>
        <dbReference type="ChEBI" id="CHEBI:58805"/>
        <dbReference type="EC" id="2.7.7.65"/>
    </reaction>
</comment>
<dbReference type="NCBIfam" id="TIGR00254">
    <property type="entry name" value="GGDEF"/>
    <property type="match status" value="1"/>
</dbReference>
<dbReference type="InterPro" id="IPR050469">
    <property type="entry name" value="Diguanylate_Cyclase"/>
</dbReference>
<evidence type="ECO:0000256" key="3">
    <source>
        <dbReference type="SAM" id="Phobius"/>
    </source>
</evidence>
<feature type="transmembrane region" description="Helical" evidence="3">
    <location>
        <begin position="180"/>
        <end position="203"/>
    </location>
</feature>
<organism evidence="5 6">
    <name type="scientific">Sphaerotilus microaerophilus</name>
    <dbReference type="NCBI Taxonomy" id="2914710"/>
    <lineage>
        <taxon>Bacteria</taxon>
        <taxon>Pseudomonadati</taxon>
        <taxon>Pseudomonadota</taxon>
        <taxon>Betaproteobacteria</taxon>
        <taxon>Burkholderiales</taxon>
        <taxon>Sphaerotilaceae</taxon>
        <taxon>Sphaerotilus</taxon>
    </lineage>
</organism>
<dbReference type="PANTHER" id="PTHR45138">
    <property type="entry name" value="REGULATORY COMPONENTS OF SENSORY TRANSDUCTION SYSTEM"/>
    <property type="match status" value="1"/>
</dbReference>
<evidence type="ECO:0000313" key="5">
    <source>
        <dbReference type="EMBL" id="BDI06581.1"/>
    </source>
</evidence>
<keyword evidence="6" id="KW-1185">Reference proteome</keyword>
<feature type="transmembrane region" description="Helical" evidence="3">
    <location>
        <begin position="87"/>
        <end position="103"/>
    </location>
</feature>
<dbReference type="InterPro" id="IPR029787">
    <property type="entry name" value="Nucleotide_cyclase"/>
</dbReference>
<protein>
    <recommendedName>
        <fullName evidence="1">diguanylate cyclase</fullName>
        <ecNumber evidence="1">2.7.7.65</ecNumber>
    </recommendedName>
</protein>
<dbReference type="CDD" id="cd01949">
    <property type="entry name" value="GGDEF"/>
    <property type="match status" value="1"/>
</dbReference>